<reference evidence="1 2" key="1">
    <citation type="submission" date="2017-02" db="EMBL/GenBank/DDBJ databases">
        <authorList>
            <person name="Peterson S.W."/>
        </authorList>
    </citation>
    <scope>NUCLEOTIDE SEQUENCE [LARGE SCALE GENOMIC DNA]</scope>
    <source>
        <strain evidence="1 2">DSM 16080</strain>
    </source>
</reference>
<dbReference type="AlphaFoldDB" id="A0A1T4XN69"/>
<dbReference type="RefSeq" id="WP_078717823.1">
    <property type="nucleotide sequence ID" value="NZ_FUYC01000013.1"/>
</dbReference>
<sequence length="133" mass="14937">MTDKPQDSVRRFVDGLHLRNDYGKPIPVSGEIIAENMHFNDISGKLTVEKVYRVNGETIAYSAISAKEDQKDRRAYLIEQTDDHYRVSNGSASLDLDPNDLIHLLSLALAEDQAHAFTDADMDHIQRRLAANA</sequence>
<gene>
    <name evidence="1" type="ORF">SAMN02745704_02274</name>
</gene>
<keyword evidence="2" id="KW-1185">Reference proteome</keyword>
<evidence type="ECO:0000313" key="2">
    <source>
        <dbReference type="Proteomes" id="UP000190027"/>
    </source>
</evidence>
<protein>
    <submittedName>
        <fullName evidence="1">Uncharacterized protein</fullName>
    </submittedName>
</protein>
<proteinExistence type="predicted"/>
<name>A0A1T4XN69_9BACT</name>
<evidence type="ECO:0000313" key="1">
    <source>
        <dbReference type="EMBL" id="SKA90972.1"/>
    </source>
</evidence>
<organism evidence="1 2">
    <name type="scientific">Paucidesulfovibrio gracilis DSM 16080</name>
    <dbReference type="NCBI Taxonomy" id="1121449"/>
    <lineage>
        <taxon>Bacteria</taxon>
        <taxon>Pseudomonadati</taxon>
        <taxon>Thermodesulfobacteriota</taxon>
        <taxon>Desulfovibrionia</taxon>
        <taxon>Desulfovibrionales</taxon>
        <taxon>Desulfovibrionaceae</taxon>
        <taxon>Paucidesulfovibrio</taxon>
    </lineage>
</organism>
<dbReference type="Proteomes" id="UP000190027">
    <property type="component" value="Unassembled WGS sequence"/>
</dbReference>
<dbReference type="OrthoDB" id="5456388at2"/>
<dbReference type="STRING" id="1121449.SAMN02745704_02274"/>
<dbReference type="EMBL" id="FUYC01000013">
    <property type="protein sequence ID" value="SKA90972.1"/>
    <property type="molecule type" value="Genomic_DNA"/>
</dbReference>
<accession>A0A1T4XN69</accession>